<proteinExistence type="predicted"/>
<organism evidence="1 2">
    <name type="scientific">Nesterenkonia jeotgali</name>
    <dbReference type="NCBI Taxonomy" id="317018"/>
    <lineage>
        <taxon>Bacteria</taxon>
        <taxon>Bacillati</taxon>
        <taxon>Actinomycetota</taxon>
        <taxon>Actinomycetes</taxon>
        <taxon>Micrococcales</taxon>
        <taxon>Micrococcaceae</taxon>
        <taxon>Nesterenkonia</taxon>
    </lineage>
</organism>
<dbReference type="RefSeq" id="WP_182495358.1">
    <property type="nucleotide sequence ID" value="NZ_BAAAKT010000004.1"/>
</dbReference>
<comment type="caution">
    <text evidence="1">The sequence shown here is derived from an EMBL/GenBank/DDBJ whole genome shotgun (WGS) entry which is preliminary data.</text>
</comment>
<evidence type="ECO:0000313" key="1">
    <source>
        <dbReference type="EMBL" id="MBA8921344.1"/>
    </source>
</evidence>
<sequence length="130" mass="14722">MHSAEFRTIREFVGLTAADIADHCGVDVSVVRTWEQPGQQPSAEAAVYVYSALLYFNEYADYVLDISARWQSIFSQPLVFELELYPNSESYGRGAGARHDWPESVYTRLQGYLFALTIGRAKCSIQWADD</sequence>
<dbReference type="GO" id="GO:0003677">
    <property type="term" value="F:DNA binding"/>
    <property type="evidence" value="ECO:0007669"/>
    <property type="project" value="InterPro"/>
</dbReference>
<dbReference type="SUPFAM" id="SSF47413">
    <property type="entry name" value="lambda repressor-like DNA-binding domains"/>
    <property type="match status" value="1"/>
</dbReference>
<gene>
    <name evidence="1" type="ORF">HNR24_001277</name>
</gene>
<accession>A0A839FW87</accession>
<dbReference type="InterPro" id="IPR010982">
    <property type="entry name" value="Lambda_DNA-bd_dom_sf"/>
</dbReference>
<evidence type="ECO:0000313" key="2">
    <source>
        <dbReference type="Proteomes" id="UP000546252"/>
    </source>
</evidence>
<dbReference type="AlphaFoldDB" id="A0A839FW87"/>
<dbReference type="EMBL" id="JACJIH010000001">
    <property type="protein sequence ID" value="MBA8921344.1"/>
    <property type="molecule type" value="Genomic_DNA"/>
</dbReference>
<reference evidence="1 2" key="1">
    <citation type="submission" date="2020-08" db="EMBL/GenBank/DDBJ databases">
        <title>Sequencing the genomes of 1000 actinobacteria strains.</title>
        <authorList>
            <person name="Klenk H.-P."/>
        </authorList>
    </citation>
    <scope>NUCLEOTIDE SEQUENCE [LARGE SCALE GENOMIC DNA]</scope>
    <source>
        <strain evidence="1 2">DSM 19081</strain>
    </source>
</reference>
<dbReference type="Proteomes" id="UP000546252">
    <property type="component" value="Unassembled WGS sequence"/>
</dbReference>
<protein>
    <submittedName>
        <fullName evidence="1">Transcriptional regulator with XRE-family HTH domain</fullName>
    </submittedName>
</protein>
<name>A0A839FW87_9MICC</name>
<dbReference type="Gene3D" id="1.10.260.40">
    <property type="entry name" value="lambda repressor-like DNA-binding domains"/>
    <property type="match status" value="1"/>
</dbReference>